<evidence type="ECO:0000256" key="5">
    <source>
        <dbReference type="ARBA" id="ARBA00023163"/>
    </source>
</evidence>
<dbReference type="GO" id="GO:0000428">
    <property type="term" value="C:DNA-directed RNA polymerase complex"/>
    <property type="evidence" value="ECO:0007669"/>
    <property type="project" value="UniProtKB-KW"/>
</dbReference>
<dbReference type="InterPro" id="IPR014284">
    <property type="entry name" value="RNA_pol_sigma-70_dom"/>
</dbReference>
<protein>
    <submittedName>
        <fullName evidence="8">RpoD DNA-directed RNA polymerase, sigma subunit (Sigma70/sigma32)</fullName>
    </submittedName>
</protein>
<feature type="domain" description="RNA polymerase sigma-70" evidence="6">
    <location>
        <begin position="250"/>
        <end position="263"/>
    </location>
</feature>
<dbReference type="PRINTS" id="PR00046">
    <property type="entry name" value="SIGMA70FCT"/>
</dbReference>
<evidence type="ECO:0000259" key="6">
    <source>
        <dbReference type="PROSITE" id="PS00715"/>
    </source>
</evidence>
<evidence type="ECO:0000256" key="2">
    <source>
        <dbReference type="ARBA" id="ARBA00023015"/>
    </source>
</evidence>
<accession>A0A6J5KJY1</accession>
<proteinExistence type="inferred from homology"/>
<evidence type="ECO:0000256" key="3">
    <source>
        <dbReference type="ARBA" id="ARBA00023082"/>
    </source>
</evidence>
<dbReference type="PANTHER" id="PTHR30603:SF60">
    <property type="entry name" value="RNA POLYMERASE SIGMA FACTOR RPOD"/>
    <property type="match status" value="1"/>
</dbReference>
<evidence type="ECO:0000256" key="1">
    <source>
        <dbReference type="ARBA" id="ARBA00007788"/>
    </source>
</evidence>
<dbReference type="SUPFAM" id="SSF88659">
    <property type="entry name" value="Sigma3 and sigma4 domains of RNA polymerase sigma factors"/>
    <property type="match status" value="2"/>
</dbReference>
<evidence type="ECO:0000313" key="8">
    <source>
        <dbReference type="EMBL" id="CAB4122488.1"/>
    </source>
</evidence>
<dbReference type="InterPro" id="IPR013325">
    <property type="entry name" value="RNA_pol_sigma_r2"/>
</dbReference>
<keyword evidence="5" id="KW-0804">Transcription</keyword>
<evidence type="ECO:0000259" key="7">
    <source>
        <dbReference type="PROSITE" id="PS00716"/>
    </source>
</evidence>
<dbReference type="InterPro" id="IPR050239">
    <property type="entry name" value="Sigma-70_RNA_pol_init_factors"/>
</dbReference>
<name>A0A6J5KJY1_9CAUD</name>
<keyword evidence="8" id="KW-0240">DNA-directed RNA polymerase</keyword>
<keyword evidence="2" id="KW-0805">Transcription regulation</keyword>
<dbReference type="Pfam" id="PF04542">
    <property type="entry name" value="Sigma70_r2"/>
    <property type="match status" value="1"/>
</dbReference>
<sequence>MKKSQDPVKTYFRDVSRNALLTAAQEKQLAQEIEQHRNSIHEHLCALPSTHEIWTLGLVACETHSESLSNWLDVDHDATWQDLTVDQTAQIASFRNAQTHAQRQAALHAMSWSKSALERCLDNIKQLSAQTMALGSRVMTLSNRENVRDIIRTEYLAHGNLAWMASHTHAEIRKIVKTRAEDIVAIGNDIVMIETQQACTFTELRNMLKTIQQNQRLYRESHNTMVQGNLRLVVSVAKKYSQNNQQVMLDLIQEGNLGLIRAVDKFKWQLGYRFSTYATWWIRQAILKSLNDQHHTIRIPSYVTDAMKKLQQAQRALVQKTGTEPSDADLAESLGWSQEKVHRMQQVTRDPISLQTPMGEEQDGELGQLIPDPTSMAVVDHLQEQDISATLGRVLSTLTPREESVLRMRFGIGSRDESSLEQIGNKFGVTRERIRQIEGAALKRLQTPGRRAELAELLQDIDETVT</sequence>
<dbReference type="Gene3D" id="1.10.10.10">
    <property type="entry name" value="Winged helix-like DNA-binding domain superfamily/Winged helix DNA-binding domain"/>
    <property type="match status" value="2"/>
</dbReference>
<dbReference type="Pfam" id="PF00140">
    <property type="entry name" value="Sigma70_r1_2"/>
    <property type="match status" value="1"/>
</dbReference>
<dbReference type="GO" id="GO:0016987">
    <property type="term" value="F:sigma factor activity"/>
    <property type="evidence" value="ECO:0007669"/>
    <property type="project" value="UniProtKB-KW"/>
</dbReference>
<dbReference type="SUPFAM" id="SSF88946">
    <property type="entry name" value="Sigma2 domain of RNA polymerase sigma factors"/>
    <property type="match status" value="1"/>
</dbReference>
<feature type="domain" description="RNA polymerase sigma-70" evidence="7">
    <location>
        <begin position="419"/>
        <end position="445"/>
    </location>
</feature>
<dbReference type="InterPro" id="IPR007630">
    <property type="entry name" value="RNA_pol_sigma70_r4"/>
</dbReference>
<evidence type="ECO:0000256" key="4">
    <source>
        <dbReference type="ARBA" id="ARBA00023125"/>
    </source>
</evidence>
<dbReference type="PROSITE" id="PS00716">
    <property type="entry name" value="SIGMA70_2"/>
    <property type="match status" value="1"/>
</dbReference>
<keyword evidence="3" id="KW-0731">Sigma factor</keyword>
<comment type="similarity">
    <text evidence="1">Belongs to the sigma-70 factor family.</text>
</comment>
<dbReference type="Pfam" id="PF04539">
    <property type="entry name" value="Sigma70_r3"/>
    <property type="match status" value="1"/>
</dbReference>
<dbReference type="GO" id="GO:0006352">
    <property type="term" value="P:DNA-templated transcription initiation"/>
    <property type="evidence" value="ECO:0007669"/>
    <property type="project" value="InterPro"/>
</dbReference>
<organism evidence="8">
    <name type="scientific">uncultured Caudovirales phage</name>
    <dbReference type="NCBI Taxonomy" id="2100421"/>
    <lineage>
        <taxon>Viruses</taxon>
        <taxon>Duplodnaviria</taxon>
        <taxon>Heunggongvirae</taxon>
        <taxon>Uroviricota</taxon>
        <taxon>Caudoviricetes</taxon>
        <taxon>Peduoviridae</taxon>
        <taxon>Maltschvirus</taxon>
        <taxon>Maltschvirus maltsch</taxon>
    </lineage>
</organism>
<dbReference type="CDD" id="cd06171">
    <property type="entry name" value="Sigma70_r4"/>
    <property type="match status" value="1"/>
</dbReference>
<dbReference type="InterPro" id="IPR036388">
    <property type="entry name" value="WH-like_DNA-bd_sf"/>
</dbReference>
<dbReference type="PANTHER" id="PTHR30603">
    <property type="entry name" value="RNA POLYMERASE SIGMA FACTOR RPO"/>
    <property type="match status" value="1"/>
</dbReference>
<dbReference type="PROSITE" id="PS00715">
    <property type="entry name" value="SIGMA70_1"/>
    <property type="match status" value="1"/>
</dbReference>
<dbReference type="InterPro" id="IPR013324">
    <property type="entry name" value="RNA_pol_sigma_r3/r4-like"/>
</dbReference>
<dbReference type="NCBIfam" id="TIGR02937">
    <property type="entry name" value="sigma70-ECF"/>
    <property type="match status" value="1"/>
</dbReference>
<dbReference type="Gene3D" id="1.10.601.10">
    <property type="entry name" value="RNA Polymerase Primary Sigma Factor"/>
    <property type="match status" value="1"/>
</dbReference>
<reference evidence="8" key="1">
    <citation type="submission" date="2020-04" db="EMBL/GenBank/DDBJ databases">
        <authorList>
            <person name="Chiriac C."/>
            <person name="Salcher M."/>
            <person name="Ghai R."/>
            <person name="Kavagutti S V."/>
        </authorList>
    </citation>
    <scope>NUCLEOTIDE SEQUENCE</scope>
</reference>
<dbReference type="EMBL" id="LR796167">
    <property type="protein sequence ID" value="CAB4122488.1"/>
    <property type="molecule type" value="Genomic_DNA"/>
</dbReference>
<dbReference type="GO" id="GO:0003677">
    <property type="term" value="F:DNA binding"/>
    <property type="evidence" value="ECO:0007669"/>
    <property type="project" value="UniProtKB-KW"/>
</dbReference>
<dbReference type="InterPro" id="IPR009042">
    <property type="entry name" value="RNA_pol_sigma70_r1_2"/>
</dbReference>
<dbReference type="InterPro" id="IPR000943">
    <property type="entry name" value="RNA_pol_sigma70"/>
</dbReference>
<dbReference type="InterPro" id="IPR007627">
    <property type="entry name" value="RNA_pol_sigma70_r2"/>
</dbReference>
<dbReference type="Pfam" id="PF04545">
    <property type="entry name" value="Sigma70_r4"/>
    <property type="match status" value="1"/>
</dbReference>
<gene>
    <name evidence="8" type="ORF">UFOVP29_27</name>
</gene>
<dbReference type="InterPro" id="IPR007624">
    <property type="entry name" value="RNA_pol_sigma70_r3"/>
</dbReference>
<keyword evidence="4" id="KW-0238">DNA-binding</keyword>